<evidence type="ECO:0000256" key="7">
    <source>
        <dbReference type="ARBA" id="ARBA00023065"/>
    </source>
</evidence>
<dbReference type="OrthoDB" id="9763796at2"/>
<evidence type="ECO:0000256" key="1">
    <source>
        <dbReference type="ARBA" id="ARBA00022448"/>
    </source>
</evidence>
<feature type="transmembrane region" description="Helical" evidence="9">
    <location>
        <begin position="495"/>
        <end position="520"/>
    </location>
</feature>
<name>I3CE80_9GAMM</name>
<comment type="similarity">
    <text evidence="9">Belongs to the KdpA family.</text>
</comment>
<evidence type="ECO:0000256" key="3">
    <source>
        <dbReference type="ARBA" id="ARBA00022538"/>
    </source>
</evidence>
<dbReference type="STRING" id="395493.BegalDRAFT_1019"/>
<feature type="transmembrane region" description="Helical" evidence="9">
    <location>
        <begin position="370"/>
        <end position="389"/>
    </location>
</feature>
<keyword evidence="5 9" id="KW-0630">Potassium</keyword>
<feature type="transmembrane region" description="Helical" evidence="9">
    <location>
        <begin position="262"/>
        <end position="283"/>
    </location>
</feature>
<feature type="transmembrane region" description="Helical" evidence="9">
    <location>
        <begin position="290"/>
        <end position="310"/>
    </location>
</feature>
<dbReference type="eggNOG" id="COG2060">
    <property type="taxonomic scope" value="Bacteria"/>
</dbReference>
<keyword evidence="7 9" id="KW-0406">Ion transport</keyword>
<comment type="function">
    <text evidence="9">Part of the high-affinity ATP-driven potassium transport (or Kdp) system, which catalyzes the hydrolysis of ATP coupled with the electrogenic transport of potassium into the cytoplasm. This subunit binds the extracellular potassium ions and delivers the ions to the membrane domain of KdpB through an intramembrane tunnel.</text>
</comment>
<reference evidence="10 11" key="1">
    <citation type="submission" date="2011-11" db="EMBL/GenBank/DDBJ databases">
        <title>Improved High-Quality Draft sequence of Beggiatoa alba B18lD.</title>
        <authorList>
            <consortium name="US DOE Joint Genome Institute"/>
            <person name="Lucas S."/>
            <person name="Han J."/>
            <person name="Lapidus A."/>
            <person name="Cheng J.-F."/>
            <person name="Goodwin L."/>
            <person name="Pitluck S."/>
            <person name="Peters L."/>
            <person name="Mikhailova N."/>
            <person name="Held B."/>
            <person name="Detter J.C."/>
            <person name="Han C."/>
            <person name="Tapia R."/>
            <person name="Land M."/>
            <person name="Hauser L."/>
            <person name="Kyrpides N."/>
            <person name="Ivanova N."/>
            <person name="Pagani I."/>
            <person name="Samuel K."/>
            <person name="Teske A."/>
            <person name="Mueller J."/>
            <person name="Woyke T."/>
        </authorList>
    </citation>
    <scope>NUCLEOTIDE SEQUENCE [LARGE SCALE GENOMIC DNA]</scope>
    <source>
        <strain evidence="10 11">B18LD</strain>
    </source>
</reference>
<feature type="transmembrane region" description="Helical" evidence="9">
    <location>
        <begin position="134"/>
        <end position="156"/>
    </location>
</feature>
<dbReference type="Pfam" id="PF03814">
    <property type="entry name" value="KdpA"/>
    <property type="match status" value="1"/>
</dbReference>
<comment type="subcellular location">
    <subcellularLocation>
        <location evidence="9">Cell membrane</location>
        <topology evidence="9">Multi-pass membrane protein</topology>
    </subcellularLocation>
</comment>
<gene>
    <name evidence="9" type="primary">kdpA</name>
    <name evidence="10" type="ORF">BegalDRAFT_1019</name>
</gene>
<feature type="transmembrane region" description="Helical" evidence="9">
    <location>
        <begin position="435"/>
        <end position="456"/>
    </location>
</feature>
<keyword evidence="3 9" id="KW-0633">Potassium transport</keyword>
<dbReference type="RefSeq" id="WP_002684309.1">
    <property type="nucleotide sequence ID" value="NZ_JH600070.1"/>
</dbReference>
<dbReference type="EMBL" id="JH600070">
    <property type="protein sequence ID" value="EIJ41923.1"/>
    <property type="molecule type" value="Genomic_DNA"/>
</dbReference>
<dbReference type="NCBIfam" id="TIGR00680">
    <property type="entry name" value="kdpA"/>
    <property type="match status" value="1"/>
</dbReference>
<keyword evidence="4 9" id="KW-0812">Transmembrane</keyword>
<organism evidence="10 11">
    <name type="scientific">Beggiatoa alba B18LD</name>
    <dbReference type="NCBI Taxonomy" id="395493"/>
    <lineage>
        <taxon>Bacteria</taxon>
        <taxon>Pseudomonadati</taxon>
        <taxon>Pseudomonadota</taxon>
        <taxon>Gammaproteobacteria</taxon>
        <taxon>Thiotrichales</taxon>
        <taxon>Thiotrichaceae</taxon>
        <taxon>Beggiatoa</taxon>
    </lineage>
</organism>
<feature type="transmembrane region" description="Helical" evidence="9">
    <location>
        <begin position="343"/>
        <end position="363"/>
    </location>
</feature>
<feature type="transmembrane region" description="Helical" evidence="9">
    <location>
        <begin position="541"/>
        <end position="562"/>
    </location>
</feature>
<dbReference type="GO" id="GO:0005886">
    <property type="term" value="C:plasma membrane"/>
    <property type="evidence" value="ECO:0007669"/>
    <property type="project" value="UniProtKB-SubCell"/>
</dbReference>
<comment type="subunit">
    <text evidence="9">The system is composed of three essential subunits: KdpA, KdpB and KdpC.</text>
</comment>
<feature type="transmembrane region" description="Helical" evidence="9">
    <location>
        <begin position="96"/>
        <end position="114"/>
    </location>
</feature>
<keyword evidence="8 9" id="KW-0472">Membrane</keyword>
<evidence type="ECO:0000256" key="4">
    <source>
        <dbReference type="ARBA" id="ARBA00022692"/>
    </source>
</evidence>
<dbReference type="PANTHER" id="PTHR30607:SF2">
    <property type="entry name" value="POTASSIUM-TRANSPORTING ATPASE POTASSIUM-BINDING SUBUNIT"/>
    <property type="match status" value="1"/>
</dbReference>
<evidence type="ECO:0000256" key="9">
    <source>
        <dbReference type="HAMAP-Rule" id="MF_00275"/>
    </source>
</evidence>
<keyword evidence="6 9" id="KW-1133">Transmembrane helix</keyword>
<evidence type="ECO:0000313" key="10">
    <source>
        <dbReference type="EMBL" id="EIJ41923.1"/>
    </source>
</evidence>
<evidence type="ECO:0000256" key="6">
    <source>
        <dbReference type="ARBA" id="ARBA00022989"/>
    </source>
</evidence>
<feature type="transmembrane region" description="Helical" evidence="9">
    <location>
        <begin position="395"/>
        <end position="414"/>
    </location>
</feature>
<evidence type="ECO:0000256" key="5">
    <source>
        <dbReference type="ARBA" id="ARBA00022958"/>
    </source>
</evidence>
<dbReference type="Proteomes" id="UP000005744">
    <property type="component" value="Unassembled WGS sequence"/>
</dbReference>
<dbReference type="PIRSF" id="PIRSF001294">
    <property type="entry name" value="K_ATPaseA"/>
    <property type="match status" value="1"/>
</dbReference>
<feature type="transmembrane region" description="Helical" evidence="9">
    <location>
        <begin position="66"/>
        <end position="84"/>
    </location>
</feature>
<keyword evidence="2 9" id="KW-1003">Cell membrane</keyword>
<keyword evidence="1 9" id="KW-0813">Transport</keyword>
<evidence type="ECO:0000256" key="8">
    <source>
        <dbReference type="ARBA" id="ARBA00023136"/>
    </source>
</evidence>
<dbReference type="GO" id="GO:0008556">
    <property type="term" value="F:P-type potassium transmembrane transporter activity"/>
    <property type="evidence" value="ECO:0007669"/>
    <property type="project" value="InterPro"/>
</dbReference>
<accession>I3CE80</accession>
<dbReference type="InterPro" id="IPR004623">
    <property type="entry name" value="KdpA"/>
</dbReference>
<evidence type="ECO:0000313" key="11">
    <source>
        <dbReference type="Proteomes" id="UP000005744"/>
    </source>
</evidence>
<dbReference type="HOGENOM" id="CLU_018614_3_0_6"/>
<dbReference type="HAMAP" id="MF_00275">
    <property type="entry name" value="KdpA"/>
    <property type="match status" value="1"/>
</dbReference>
<sequence>MFSANIFLLGLYFLCLLPLAWLLSHWLTALANGQFHPIFKPLQWFEQGLYRIAGINTSQSMSWQTYALAVLVFNILGVLVLYVLQRIQADLPLNPQAFGAITPDSAFNTAVSFATNTNWQAYAGESTMSYFVQMLGLTVQNFLSAATGIAVAFALMRGLAGHCTAQLGNFWVDITRLTLFLLLPLSFGFSLLLMQQGVIQNFLAYQTVNVLDPEAMGQSTQVLAMGAVASQEAIKMLGTNGGGFFNVNSAHPFENPTALTNWLQMLAIFLIPTALCFSFGQLVQERRQGWVILIVMCLIFSPLALGLMTAEQSANPLFAGLNIDQAASVLQAGGNLEGKETRFGIQASALFASITTAASCGAVNSMHDSFMPLGGFVTLFLMQLGEIVFGGVGSGLYGMLIFAVLAVFLAGLMVGRTPEYLGKKIERFEMKMVALILLITPFLVLGGTALAVSLPVGQAGISNPSAHGFSQVLYAFTSAANNNGSAFAGFSSNTVFYNVLLGVAMWFGRFAIIVAVLAIAGSLGLKKKLPVTSGTLPTQGGLFVVLLMATVLLVGALTYLPVLVLGPVAEHLQIFSTVINH</sequence>
<evidence type="ECO:0000256" key="2">
    <source>
        <dbReference type="ARBA" id="ARBA00022475"/>
    </source>
</evidence>
<dbReference type="AlphaFoldDB" id="I3CE80"/>
<proteinExistence type="inferred from homology"/>
<protein>
    <recommendedName>
        <fullName evidence="9">Potassium-transporting ATPase potassium-binding subunit</fullName>
    </recommendedName>
    <alternativeName>
        <fullName evidence="9">ATP phosphohydrolase [potassium-transporting] A chain</fullName>
    </alternativeName>
    <alternativeName>
        <fullName evidence="9">Potassium-binding and translocating subunit A</fullName>
    </alternativeName>
    <alternativeName>
        <fullName evidence="9">Potassium-translocating ATPase A chain</fullName>
    </alternativeName>
</protein>
<keyword evidence="11" id="KW-1185">Reference proteome</keyword>
<feature type="transmembrane region" description="Helical" evidence="9">
    <location>
        <begin position="177"/>
        <end position="194"/>
    </location>
</feature>
<dbReference type="GO" id="GO:0030955">
    <property type="term" value="F:potassium ion binding"/>
    <property type="evidence" value="ECO:0007669"/>
    <property type="project" value="UniProtKB-UniRule"/>
</dbReference>
<dbReference type="PANTHER" id="PTHR30607">
    <property type="entry name" value="POTASSIUM-TRANSPORTING ATPASE A CHAIN"/>
    <property type="match status" value="1"/>
</dbReference>